<reference evidence="4 5" key="1">
    <citation type="submission" date="2024-07" db="EMBL/GenBank/DDBJ databases">
        <title>Section-level genome sequencing and comparative genomics of Aspergillus sections Usti and Cavernicolus.</title>
        <authorList>
            <consortium name="Lawrence Berkeley National Laboratory"/>
            <person name="Nybo J.L."/>
            <person name="Vesth T.C."/>
            <person name="Theobald S."/>
            <person name="Frisvad J.C."/>
            <person name="Larsen T.O."/>
            <person name="Kjaerboelling I."/>
            <person name="Rothschild-Mancinelli K."/>
            <person name="Lyhne E.K."/>
            <person name="Kogle M.E."/>
            <person name="Barry K."/>
            <person name="Clum A."/>
            <person name="Na H."/>
            <person name="Ledsgaard L."/>
            <person name="Lin J."/>
            <person name="Lipzen A."/>
            <person name="Kuo A."/>
            <person name="Riley R."/>
            <person name="Mondo S."/>
            <person name="LaButti K."/>
            <person name="Haridas S."/>
            <person name="Pangalinan J."/>
            <person name="Salamov A.A."/>
            <person name="Simmons B.A."/>
            <person name="Magnuson J.K."/>
            <person name="Chen J."/>
            <person name="Drula E."/>
            <person name="Henrissat B."/>
            <person name="Wiebenga A."/>
            <person name="Lubbers R.J."/>
            <person name="Gomes A.C."/>
            <person name="Macurrencykelacurrency M.R."/>
            <person name="Stajich J."/>
            <person name="Grigoriev I.V."/>
            <person name="Mortensen U.H."/>
            <person name="De vries R.P."/>
            <person name="Baker S.E."/>
            <person name="Andersen M.R."/>
        </authorList>
    </citation>
    <scope>NUCLEOTIDE SEQUENCE [LARGE SCALE GENOMIC DNA]</scope>
    <source>
        <strain evidence="4 5">CBS 756.74</strain>
    </source>
</reference>
<feature type="region of interest" description="Disordered" evidence="1">
    <location>
        <begin position="243"/>
        <end position="268"/>
    </location>
</feature>
<dbReference type="Gene3D" id="3.30.360.10">
    <property type="entry name" value="Dihydrodipicolinate Reductase, domain 2"/>
    <property type="match status" value="2"/>
</dbReference>
<dbReference type="PANTHER" id="PTHR43377:SF12">
    <property type="entry name" value="BINDING ROSSMANN FOLD OXIDOREDUCTASE, PUTATIVE (AFU_ORTHOLOGUE AFUA_3G11840)-RELATED"/>
    <property type="match status" value="1"/>
</dbReference>
<dbReference type="InterPro" id="IPR051450">
    <property type="entry name" value="Gfo/Idh/MocA_Oxidoreductases"/>
</dbReference>
<evidence type="ECO:0000256" key="1">
    <source>
        <dbReference type="SAM" id="MobiDB-lite"/>
    </source>
</evidence>
<sequence length="582" mass="64347">MKELTFLIIGAGSRGTAYGRAITTSTPARIAAIAEPVPYKRRIFGEKYIWGSDSPKPSQEFSGWREWIEYEVKRRNASNSRAGSGRPGSGNGEEEGGVDGVLICTLDETHIEILTALAEHNLLDLHILCEKPLALSLSDCLSIYAARTKAQSQSQSIFSIGHVLRYSPHNLLLRKLVRVDKVIGDIVSVEHTEPVGYWHFAHSYVRGNWRRETESGDGSLLTKSCHDVDFLRWLIEEPVYRSSTSSAPTSTSTEPASSKDEPVQPQPNHKLTLRSIHSTGHLTQFTPSRKPPAAGSATNCTACPIERDCTYSALRIYRDNQLRQGETGWPVNIVCPDIEDYLPPSISSSEESWSLSANGTNGAGAEIDISKAESRLISALSQDYDEATPDSEVAKRPWYGRCVWESDNEVCDDQVVTISWDTEPIHAPNPHNSRKERKNKSGITATLHMTAPTEAQCVRRGRIYGTTGEITYDSRQIRIFDFATHEVTVHTIPRQPPEEEKAHGGGDYGLARGFVGAVDAVVNQRCGVEDAQRGFVGCAFEDVIRSHAVVFAAEESRRDQKVVGWEGWWKEKLGEVGVAEAN</sequence>
<dbReference type="SUPFAM" id="SSF51735">
    <property type="entry name" value="NAD(P)-binding Rossmann-fold domains"/>
    <property type="match status" value="1"/>
</dbReference>
<dbReference type="InterPro" id="IPR004104">
    <property type="entry name" value="Gfo/Idh/MocA-like_OxRdtase_C"/>
</dbReference>
<dbReference type="GeneID" id="98159328"/>
<feature type="domain" description="Gfo/Idh/MocA-like oxidoreductase N-terminal" evidence="2">
    <location>
        <begin position="97"/>
        <end position="152"/>
    </location>
</feature>
<feature type="compositionally biased region" description="Low complexity" evidence="1">
    <location>
        <begin position="243"/>
        <end position="256"/>
    </location>
</feature>
<protein>
    <recommendedName>
        <fullName evidence="6">Gfo/Idh/MocA-like oxidoreductase N-terminal domain-containing protein</fullName>
    </recommendedName>
</protein>
<evidence type="ECO:0000259" key="2">
    <source>
        <dbReference type="Pfam" id="PF01408"/>
    </source>
</evidence>
<proteinExistence type="predicted"/>
<evidence type="ECO:0008006" key="6">
    <source>
        <dbReference type="Google" id="ProtNLM"/>
    </source>
</evidence>
<dbReference type="InterPro" id="IPR000683">
    <property type="entry name" value="Gfo/Idh/MocA-like_OxRdtase_N"/>
</dbReference>
<organism evidence="4 5">
    <name type="scientific">Aspergillus pseudodeflectus</name>
    <dbReference type="NCBI Taxonomy" id="176178"/>
    <lineage>
        <taxon>Eukaryota</taxon>
        <taxon>Fungi</taxon>
        <taxon>Dikarya</taxon>
        <taxon>Ascomycota</taxon>
        <taxon>Pezizomycotina</taxon>
        <taxon>Eurotiomycetes</taxon>
        <taxon>Eurotiomycetidae</taxon>
        <taxon>Eurotiales</taxon>
        <taxon>Aspergillaceae</taxon>
        <taxon>Aspergillus</taxon>
        <taxon>Aspergillus subgen. Nidulantes</taxon>
    </lineage>
</organism>
<dbReference type="RefSeq" id="XP_070905283.1">
    <property type="nucleotide sequence ID" value="XM_071044164.1"/>
</dbReference>
<keyword evidence="5" id="KW-1185">Reference proteome</keyword>
<accession>A0ABR4LAX2</accession>
<name>A0ABR4LAX2_9EURO</name>
<evidence type="ECO:0000313" key="5">
    <source>
        <dbReference type="Proteomes" id="UP001610444"/>
    </source>
</evidence>
<evidence type="ECO:0000259" key="3">
    <source>
        <dbReference type="Pfam" id="PF02894"/>
    </source>
</evidence>
<comment type="caution">
    <text evidence="4">The sequence shown here is derived from an EMBL/GenBank/DDBJ whole genome shotgun (WGS) entry which is preliminary data.</text>
</comment>
<evidence type="ECO:0000313" key="4">
    <source>
        <dbReference type="EMBL" id="KAL2860592.1"/>
    </source>
</evidence>
<dbReference type="Pfam" id="PF01408">
    <property type="entry name" value="GFO_IDH_MocA"/>
    <property type="match status" value="1"/>
</dbReference>
<dbReference type="Proteomes" id="UP001610444">
    <property type="component" value="Unassembled WGS sequence"/>
</dbReference>
<dbReference type="Gene3D" id="3.40.50.720">
    <property type="entry name" value="NAD(P)-binding Rossmann-like Domain"/>
    <property type="match status" value="1"/>
</dbReference>
<feature type="domain" description="Gfo/Idh/MocA-like oxidoreductase C-terminal" evidence="3">
    <location>
        <begin position="181"/>
        <end position="247"/>
    </location>
</feature>
<gene>
    <name evidence="4" type="ORF">BJX68DRAFT_261523</name>
</gene>
<dbReference type="EMBL" id="JBFXLR010000002">
    <property type="protein sequence ID" value="KAL2860592.1"/>
    <property type="molecule type" value="Genomic_DNA"/>
</dbReference>
<dbReference type="Pfam" id="PF02894">
    <property type="entry name" value="GFO_IDH_MocA_C"/>
    <property type="match status" value="1"/>
</dbReference>
<dbReference type="SUPFAM" id="SSF55347">
    <property type="entry name" value="Glyceraldehyde-3-phosphate dehydrogenase-like, C-terminal domain"/>
    <property type="match status" value="1"/>
</dbReference>
<dbReference type="PANTHER" id="PTHR43377">
    <property type="entry name" value="BILIVERDIN REDUCTASE A"/>
    <property type="match status" value="1"/>
</dbReference>
<dbReference type="InterPro" id="IPR036291">
    <property type="entry name" value="NAD(P)-bd_dom_sf"/>
</dbReference>